<protein>
    <submittedName>
        <fullName evidence="2">Uncharacterized protein</fullName>
    </submittedName>
</protein>
<name>A0A9E7KL36_9LILI</name>
<dbReference type="AlphaFoldDB" id="A0A9E7KL36"/>
<keyword evidence="3" id="KW-1185">Reference proteome</keyword>
<dbReference type="Proteomes" id="UP001055439">
    <property type="component" value="Chromosome 8"/>
</dbReference>
<dbReference type="EMBL" id="CP097510">
    <property type="protein sequence ID" value="URE22867.1"/>
    <property type="molecule type" value="Genomic_DNA"/>
</dbReference>
<feature type="compositionally biased region" description="Basic and acidic residues" evidence="1">
    <location>
        <begin position="70"/>
        <end position="87"/>
    </location>
</feature>
<dbReference type="InterPro" id="IPR004000">
    <property type="entry name" value="Actin"/>
</dbReference>
<feature type="region of interest" description="Disordered" evidence="1">
    <location>
        <begin position="70"/>
        <end position="95"/>
    </location>
</feature>
<evidence type="ECO:0000256" key="1">
    <source>
        <dbReference type="SAM" id="MobiDB-lite"/>
    </source>
</evidence>
<dbReference type="Pfam" id="PF00022">
    <property type="entry name" value="Actin"/>
    <property type="match status" value="1"/>
</dbReference>
<organism evidence="2 3">
    <name type="scientific">Musa troglodytarum</name>
    <name type="common">fe'i banana</name>
    <dbReference type="NCBI Taxonomy" id="320322"/>
    <lineage>
        <taxon>Eukaryota</taxon>
        <taxon>Viridiplantae</taxon>
        <taxon>Streptophyta</taxon>
        <taxon>Embryophyta</taxon>
        <taxon>Tracheophyta</taxon>
        <taxon>Spermatophyta</taxon>
        <taxon>Magnoliopsida</taxon>
        <taxon>Liliopsida</taxon>
        <taxon>Zingiberales</taxon>
        <taxon>Musaceae</taxon>
        <taxon>Musa</taxon>
    </lineage>
</organism>
<dbReference type="OrthoDB" id="5132116at2759"/>
<proteinExistence type="predicted"/>
<sequence length="110" mass="12670">MGQDYTRKGKRNEKTMDDFEQMRQSLYDAVSTSPIGGEFLTDCMMKSLESKGVMIKPRYSFKRKEIRPADDIYPREKKEEGEEKRNPGDSVLLSLDDIEPSSSSLVVRLK</sequence>
<reference evidence="2" key="1">
    <citation type="submission" date="2022-05" db="EMBL/GenBank/DDBJ databases">
        <title>The Musa troglodytarum L. genome provides insights into the mechanism of non-climacteric behaviour and enrichment of carotenoids.</title>
        <authorList>
            <person name="Wang J."/>
        </authorList>
    </citation>
    <scope>NUCLEOTIDE SEQUENCE</scope>
    <source>
        <tissue evidence="2">Leaf</tissue>
    </source>
</reference>
<evidence type="ECO:0000313" key="3">
    <source>
        <dbReference type="Proteomes" id="UP001055439"/>
    </source>
</evidence>
<accession>A0A9E7KL36</accession>
<evidence type="ECO:0000313" key="2">
    <source>
        <dbReference type="EMBL" id="URE22867.1"/>
    </source>
</evidence>
<gene>
    <name evidence="2" type="ORF">MUK42_16434</name>
</gene>